<proteinExistence type="predicted"/>
<organism evidence="2">
    <name type="scientific">uncultured Gemmatimonadaceae bacterium</name>
    <dbReference type="NCBI Taxonomy" id="246130"/>
    <lineage>
        <taxon>Bacteria</taxon>
        <taxon>Pseudomonadati</taxon>
        <taxon>Gemmatimonadota</taxon>
        <taxon>Gemmatimonadia</taxon>
        <taxon>Gemmatimonadales</taxon>
        <taxon>Gemmatimonadaceae</taxon>
        <taxon>environmental samples</taxon>
    </lineage>
</organism>
<evidence type="ECO:0000256" key="1">
    <source>
        <dbReference type="SAM" id="MobiDB-lite"/>
    </source>
</evidence>
<reference evidence="2" key="1">
    <citation type="submission" date="2020-02" db="EMBL/GenBank/DDBJ databases">
        <authorList>
            <person name="Meier V. D."/>
        </authorList>
    </citation>
    <scope>NUCLEOTIDE SEQUENCE</scope>
    <source>
        <strain evidence="2">AVDCRST_MAG40</strain>
    </source>
</reference>
<gene>
    <name evidence="2" type="ORF">AVDCRST_MAG40-2279</name>
</gene>
<dbReference type="EMBL" id="CADCTX010000664">
    <property type="protein sequence ID" value="CAA9338390.1"/>
    <property type="molecule type" value="Genomic_DNA"/>
</dbReference>
<feature type="region of interest" description="Disordered" evidence="1">
    <location>
        <begin position="1"/>
        <end position="22"/>
    </location>
</feature>
<protein>
    <submittedName>
        <fullName evidence="2">Uncharacterized protein</fullName>
    </submittedName>
</protein>
<feature type="compositionally biased region" description="Basic residues" evidence="1">
    <location>
        <begin position="9"/>
        <end position="18"/>
    </location>
</feature>
<dbReference type="AlphaFoldDB" id="A0A6J4LPG0"/>
<feature type="non-terminal residue" evidence="2">
    <location>
        <position position="1"/>
    </location>
</feature>
<accession>A0A6J4LPG0</accession>
<name>A0A6J4LPG0_9BACT</name>
<feature type="non-terminal residue" evidence="2">
    <location>
        <position position="52"/>
    </location>
</feature>
<evidence type="ECO:0000313" key="2">
    <source>
        <dbReference type="EMBL" id="CAA9338390.1"/>
    </source>
</evidence>
<sequence length="52" mass="5494">ADLPPPARPQRRPARQVHHLGLGIAAPRPDRAGLALARGRAVGRPARLGHPV</sequence>